<dbReference type="Gene3D" id="3.40.50.200">
    <property type="entry name" value="Peptidase S8/S53 domain"/>
    <property type="match status" value="1"/>
</dbReference>
<evidence type="ECO:0000256" key="3">
    <source>
        <dbReference type="ARBA" id="ARBA00022801"/>
    </source>
</evidence>
<name>A0ABV9QXN1_9GAMM</name>
<dbReference type="Pfam" id="PF00082">
    <property type="entry name" value="Peptidase_S8"/>
    <property type="match status" value="1"/>
</dbReference>
<dbReference type="Proteomes" id="UP001595886">
    <property type="component" value="Unassembled WGS sequence"/>
</dbReference>
<evidence type="ECO:0000256" key="1">
    <source>
        <dbReference type="ARBA" id="ARBA00011073"/>
    </source>
</evidence>
<evidence type="ECO:0000313" key="7">
    <source>
        <dbReference type="EMBL" id="MFC4821790.1"/>
    </source>
</evidence>
<keyword evidence="3 5" id="KW-0378">Hydrolase</keyword>
<accession>A0ABV9QXN1</accession>
<reference evidence="8" key="1">
    <citation type="journal article" date="2019" name="Int. J. Syst. Evol. Microbiol.">
        <title>The Global Catalogue of Microorganisms (GCM) 10K type strain sequencing project: providing services to taxonomists for standard genome sequencing and annotation.</title>
        <authorList>
            <consortium name="The Broad Institute Genomics Platform"/>
            <consortium name="The Broad Institute Genome Sequencing Center for Infectious Disease"/>
            <person name="Wu L."/>
            <person name="Ma J."/>
        </authorList>
    </citation>
    <scope>NUCLEOTIDE SEQUENCE [LARGE SCALE GENOMIC DNA]</scope>
    <source>
        <strain evidence="8">CCUG 30340</strain>
    </source>
</reference>
<feature type="domain" description="Peptidase S8/S53" evidence="6">
    <location>
        <begin position="134"/>
        <end position="485"/>
    </location>
</feature>
<evidence type="ECO:0000313" key="8">
    <source>
        <dbReference type="Proteomes" id="UP001595886"/>
    </source>
</evidence>
<protein>
    <submittedName>
        <fullName evidence="7">S8 family serine peptidase</fullName>
    </submittedName>
</protein>
<dbReference type="InterPro" id="IPR015500">
    <property type="entry name" value="Peptidase_S8_subtilisin-rel"/>
</dbReference>
<gene>
    <name evidence="7" type="ORF">ACFO6Q_15790</name>
</gene>
<dbReference type="PRINTS" id="PR00723">
    <property type="entry name" value="SUBTILISIN"/>
</dbReference>
<dbReference type="PROSITE" id="PS51892">
    <property type="entry name" value="SUBTILASE"/>
    <property type="match status" value="1"/>
</dbReference>
<dbReference type="PROSITE" id="PS00018">
    <property type="entry name" value="EF_HAND_1"/>
    <property type="match status" value="1"/>
</dbReference>
<keyword evidence="2 5" id="KW-0645">Protease</keyword>
<dbReference type="PANTHER" id="PTHR43399:SF4">
    <property type="entry name" value="CELL WALL-ASSOCIATED PROTEASE"/>
    <property type="match status" value="1"/>
</dbReference>
<dbReference type="InterPro" id="IPR023828">
    <property type="entry name" value="Peptidase_S8_Ser-AS"/>
</dbReference>
<dbReference type="Gene3D" id="4.10.1080.10">
    <property type="entry name" value="TSP type-3 repeat"/>
    <property type="match status" value="1"/>
</dbReference>
<evidence type="ECO:0000256" key="2">
    <source>
        <dbReference type="ARBA" id="ARBA00022670"/>
    </source>
</evidence>
<dbReference type="InterPro" id="IPR051048">
    <property type="entry name" value="Peptidase_S8/S53_subtilisin"/>
</dbReference>
<dbReference type="PROSITE" id="PS00137">
    <property type="entry name" value="SUBTILASE_HIS"/>
    <property type="match status" value="1"/>
</dbReference>
<organism evidence="7 8">
    <name type="scientific">Dokdonella ginsengisoli</name>
    <dbReference type="NCBI Taxonomy" id="363846"/>
    <lineage>
        <taxon>Bacteria</taxon>
        <taxon>Pseudomonadati</taxon>
        <taxon>Pseudomonadota</taxon>
        <taxon>Gammaproteobacteria</taxon>
        <taxon>Lysobacterales</taxon>
        <taxon>Rhodanobacteraceae</taxon>
        <taxon>Dokdonella</taxon>
    </lineage>
</organism>
<dbReference type="InterPro" id="IPR036852">
    <property type="entry name" value="Peptidase_S8/S53_dom_sf"/>
</dbReference>
<feature type="active site" description="Charge relay system" evidence="5">
    <location>
        <position position="138"/>
    </location>
</feature>
<dbReference type="InterPro" id="IPR000209">
    <property type="entry name" value="Peptidase_S8/S53_dom"/>
</dbReference>
<sequence length="811" mass="85870">MTWINSSPRSSTPPLEAFKIKAPLASAWLIPDRATGDFLDWLNRNPNSARKKLEDCQVATFALADLPAALAALQADPYVASASVSPEYQLHSVELIDAGIVPESEDPLGGETQYGIYDMNVDRAWQWASGYALIGQIDIGLFEQHVGLRQFNGNSYAGGNFIKTASRDVGLTAQPPQSSFDSTNVDEKKAMYISDTACTATPGFLLPANLGHGTHVAGLLAANGTSGLGLQGTCQQCGISAWKAAFLECSHAFTPARIVPSFNDNASDRAKAQAVDAGVQALSMSFGAPSSGGVYDCKTAYRDYPMCQAIAYATGRDVAQVASSGNVKAELDFPASDKRVISAGGFVEGRAFWDDAPNCPPSPDSAQCGSNYSKSSNGTYYRTHQELLGSAKRVLSTTYPNTLHAAYAECGDGYGTPMGDGVGWCTGTSMSAPQIAGVVGLLRSINPLVPTGNPEPIAGEKAGLRTVLKQTASRAGAWDPKLGYGIPDAAAAARKMLGTVAGATVRNRATPLFRLWQATTKDFAETSSPQYALSLMINQDKKYVQPVSGTGKQPPIPGYAFPYDVDDPADPNDSFDTTPPATPRASIYVLTTEYRPRSEWPALIPLHLMDKDYPGGKDYLLATTKAEIESAYFGPDHVHCNNGHLDNDPTSTCAGDDYDLRTIQGYIYAPCTPESTCIPPGAVKLWRQYREADNDCAVFLDGEKSAFVAAGYIAACPISSTTMIGYAYPATDADGNGVIDADTDHDQDGLIDGFEYVVGTNPNAADSDGDGIPDATEFPLAGIATGDPCMDGPLGARNCGADIIFQNGFNP</sequence>
<dbReference type="PROSITE" id="PS00138">
    <property type="entry name" value="SUBTILASE_SER"/>
    <property type="match status" value="1"/>
</dbReference>
<evidence type="ECO:0000256" key="5">
    <source>
        <dbReference type="PROSITE-ProRule" id="PRU01240"/>
    </source>
</evidence>
<dbReference type="InterPro" id="IPR028974">
    <property type="entry name" value="TSP_type-3_rpt"/>
</dbReference>
<proteinExistence type="inferred from homology"/>
<dbReference type="PANTHER" id="PTHR43399">
    <property type="entry name" value="SUBTILISIN-RELATED"/>
    <property type="match status" value="1"/>
</dbReference>
<dbReference type="InterPro" id="IPR022398">
    <property type="entry name" value="Peptidase_S8_His-AS"/>
</dbReference>
<dbReference type="EMBL" id="JBHSHD010000010">
    <property type="protein sequence ID" value="MFC4821790.1"/>
    <property type="molecule type" value="Genomic_DNA"/>
</dbReference>
<dbReference type="RefSeq" id="WP_380022059.1">
    <property type="nucleotide sequence ID" value="NZ_JBHSHD010000010.1"/>
</dbReference>
<dbReference type="InterPro" id="IPR018247">
    <property type="entry name" value="EF_Hand_1_Ca_BS"/>
</dbReference>
<comment type="similarity">
    <text evidence="1 5">Belongs to the peptidase S8 family.</text>
</comment>
<dbReference type="SUPFAM" id="SSF103647">
    <property type="entry name" value="TSP type-3 repeat"/>
    <property type="match status" value="1"/>
</dbReference>
<feature type="active site" description="Charge relay system" evidence="5">
    <location>
        <position position="212"/>
    </location>
</feature>
<evidence type="ECO:0000256" key="4">
    <source>
        <dbReference type="ARBA" id="ARBA00022825"/>
    </source>
</evidence>
<feature type="active site" description="Charge relay system" evidence="5">
    <location>
        <position position="429"/>
    </location>
</feature>
<keyword evidence="8" id="KW-1185">Reference proteome</keyword>
<keyword evidence="4 5" id="KW-0720">Serine protease</keyword>
<evidence type="ECO:0000259" key="6">
    <source>
        <dbReference type="Pfam" id="PF00082"/>
    </source>
</evidence>
<comment type="caution">
    <text evidence="7">The sequence shown here is derived from an EMBL/GenBank/DDBJ whole genome shotgun (WGS) entry which is preliminary data.</text>
</comment>
<dbReference type="SUPFAM" id="SSF52743">
    <property type="entry name" value="Subtilisin-like"/>
    <property type="match status" value="1"/>
</dbReference>